<evidence type="ECO:0000259" key="22">
    <source>
        <dbReference type="PROSITE" id="PS50004"/>
    </source>
</evidence>
<keyword evidence="13 21" id="KW-0378">Hydrolase</keyword>
<evidence type="ECO:0000256" key="19">
    <source>
        <dbReference type="ARBA" id="ARBA00023180"/>
    </source>
</evidence>
<evidence type="ECO:0000256" key="20">
    <source>
        <dbReference type="ARBA" id="ARBA00023224"/>
    </source>
</evidence>
<evidence type="ECO:0000256" key="10">
    <source>
        <dbReference type="ARBA" id="ARBA00022475"/>
    </source>
</evidence>
<evidence type="ECO:0000256" key="15">
    <source>
        <dbReference type="ARBA" id="ARBA00022963"/>
    </source>
</evidence>
<comment type="cofactor">
    <cofactor evidence="5">
        <name>Zn(2+)</name>
        <dbReference type="ChEBI" id="CHEBI:29105"/>
    </cofactor>
</comment>
<comment type="cofactor">
    <cofactor evidence="3">
        <name>Ca(2+)</name>
        <dbReference type="ChEBI" id="CHEBI:29108"/>
    </cofactor>
</comment>
<keyword evidence="12 21" id="KW-0732">Signal</keyword>
<keyword evidence="11" id="KW-0479">Metal-binding</keyword>
<evidence type="ECO:0000256" key="3">
    <source>
        <dbReference type="ARBA" id="ARBA00001913"/>
    </source>
</evidence>
<evidence type="ECO:0000313" key="24">
    <source>
        <dbReference type="EMBL" id="PWA75310.1"/>
    </source>
</evidence>
<evidence type="ECO:0000256" key="6">
    <source>
        <dbReference type="ARBA" id="ARBA00001962"/>
    </source>
</evidence>
<dbReference type="InterPro" id="IPR041792">
    <property type="entry name" value="MPP_PAP"/>
</dbReference>
<keyword evidence="14" id="KW-0862">Zinc</keyword>
<evidence type="ECO:0000313" key="25">
    <source>
        <dbReference type="Proteomes" id="UP000245207"/>
    </source>
</evidence>
<evidence type="ECO:0000256" key="21">
    <source>
        <dbReference type="RuleBase" id="RU361203"/>
    </source>
</evidence>
<dbReference type="PROSITE" id="PS50008">
    <property type="entry name" value="PIPLC_Y_DOMAIN"/>
    <property type="match status" value="1"/>
</dbReference>
<dbReference type="Proteomes" id="UP000245207">
    <property type="component" value="Unassembled WGS sequence"/>
</dbReference>
<dbReference type="OrthoDB" id="45007at2759"/>
<proteinExistence type="inferred from homology"/>
<dbReference type="GO" id="GO:0003993">
    <property type="term" value="F:acid phosphatase activity"/>
    <property type="evidence" value="ECO:0007669"/>
    <property type="project" value="UniProtKB-EC"/>
</dbReference>
<dbReference type="FunFam" id="2.60.40.380:FF:000001">
    <property type="entry name" value="Fe(3+)-Zn(2+) purple acid phosphatase"/>
    <property type="match status" value="1"/>
</dbReference>
<dbReference type="PANTHER" id="PTHR22953:SF120">
    <property type="entry name" value="PURPLE ACID PHOSPHATASE 11-RELATED"/>
    <property type="match status" value="1"/>
</dbReference>
<dbReference type="InterPro" id="IPR000008">
    <property type="entry name" value="C2_dom"/>
</dbReference>
<name>A0A2U1NPD1_ARTAN</name>
<evidence type="ECO:0000256" key="4">
    <source>
        <dbReference type="ARBA" id="ARBA00001936"/>
    </source>
</evidence>
<reference evidence="24 25" key="1">
    <citation type="journal article" date="2018" name="Mol. Plant">
        <title>The genome of Artemisia annua provides insight into the evolution of Asteraceae family and artemisinin biosynthesis.</title>
        <authorList>
            <person name="Shen Q."/>
            <person name="Zhang L."/>
            <person name="Liao Z."/>
            <person name="Wang S."/>
            <person name="Yan T."/>
            <person name="Shi P."/>
            <person name="Liu M."/>
            <person name="Fu X."/>
            <person name="Pan Q."/>
            <person name="Wang Y."/>
            <person name="Lv Z."/>
            <person name="Lu X."/>
            <person name="Zhang F."/>
            <person name="Jiang W."/>
            <person name="Ma Y."/>
            <person name="Chen M."/>
            <person name="Hao X."/>
            <person name="Li L."/>
            <person name="Tang Y."/>
            <person name="Lv G."/>
            <person name="Zhou Y."/>
            <person name="Sun X."/>
            <person name="Brodelius P.E."/>
            <person name="Rose J.K.C."/>
            <person name="Tang K."/>
        </authorList>
    </citation>
    <scope>NUCLEOTIDE SEQUENCE [LARGE SCALE GENOMIC DNA]</scope>
    <source>
        <strain evidence="25">cv. Huhao1</strain>
        <tissue evidence="24">Leaf</tissue>
    </source>
</reference>
<keyword evidence="17" id="KW-0443">Lipid metabolism</keyword>
<feature type="chain" id="PRO_5015374111" description="Purple acid phosphatase" evidence="21">
    <location>
        <begin position="19"/>
        <end position="711"/>
    </location>
</feature>
<evidence type="ECO:0000256" key="12">
    <source>
        <dbReference type="ARBA" id="ARBA00022729"/>
    </source>
</evidence>
<keyword evidence="25" id="KW-1185">Reference proteome</keyword>
<evidence type="ECO:0000256" key="7">
    <source>
        <dbReference type="ARBA" id="ARBA00001973"/>
    </source>
</evidence>
<keyword evidence="20" id="KW-0807">Transducer</keyword>
<evidence type="ECO:0000256" key="14">
    <source>
        <dbReference type="ARBA" id="ARBA00022833"/>
    </source>
</evidence>
<feature type="domain" description="PI-PLC Y-box" evidence="23">
    <location>
        <begin position="495"/>
        <end position="510"/>
    </location>
</feature>
<evidence type="ECO:0000256" key="1">
    <source>
        <dbReference type="ARBA" id="ARBA00000032"/>
    </source>
</evidence>
<keyword evidence="16" id="KW-0408">Iron</keyword>
<feature type="domain" description="C2" evidence="22">
    <location>
        <begin position="511"/>
        <end position="641"/>
    </location>
</feature>
<comment type="cofactor">
    <cofactor evidence="6">
        <name>Fe cation</name>
        <dbReference type="ChEBI" id="CHEBI:24875"/>
    </cofactor>
</comment>
<protein>
    <recommendedName>
        <fullName evidence="21">Purple acid phosphatase</fullName>
        <ecNumber evidence="21">3.1.3.2</ecNumber>
    </recommendedName>
</protein>
<sequence>MWRLITTLSFLLNGLCDGGITSSYVRQAAPSIEIPKKDLPPPPGYNAPEQVHITQGDLIGRSVIVTWVTPLEDHPHYVTYWEADDQNGSKRKRTRSKTTTYRYYNYASGYIHHATIKRLKYDTKYMYELGEGNGTRQFWFTTPPKVGPDVPYAFGLIGDLGQTQASNQTLEHYLATKKGQTVLFLGDLSYADVHPFHDNEKWDTFGRFIERSSAYEPWIYVAGNHELDLAPEIGEHVLFKPYKHRYHVPFRASQSTSPLWYSIKRASAHIIVLSSYSAYAIYTPQYLWLEQELPKVNRSETPWLIVLMHSPLYNSNNYHYKEGETMRVIFEEWFVKYKVDLVFAGHVHSYERSERVSNIQYNITEGISAPVKDPSAPVYITVGDGGNIEGIADSFIEHQPSYSAFREASFGHALLEIKNRTHAFYNWHRNQDDVAVSGDSMWFYNRYCHWEGGKRSEFCMDLTLPLSDHGWLTVVDVGSGNRLYNQFSFIINFPFRANGGCGYVKKPDFLMTNGPNNEVFDSKAKLPVKQTLKVKIYMGDGWHLDFKKTHFDTYSPPDFYTRVGISGAPADEIMRKTKQKEDNWTPVWNEEFTFPLTRPEIALLRIEVHEYDMSEKDDFAGQTCLPVSELRQGIRAVPLCNRKGDPYTSARLLVRKNQLQQTLTHIRCSLLNCNRPGTKEIKTHQMLLPFELTHNAKHPVNTLKAVMQYQT</sequence>
<dbReference type="Gene3D" id="3.60.21.10">
    <property type="match status" value="1"/>
</dbReference>
<dbReference type="InterPro" id="IPR029052">
    <property type="entry name" value="Metallo-depent_PP-like"/>
</dbReference>
<evidence type="ECO:0000256" key="13">
    <source>
        <dbReference type="ARBA" id="ARBA00022801"/>
    </source>
</evidence>
<dbReference type="InterPro" id="IPR017946">
    <property type="entry name" value="PLC-like_Pdiesterase_TIM-brl"/>
</dbReference>
<evidence type="ECO:0000256" key="5">
    <source>
        <dbReference type="ARBA" id="ARBA00001947"/>
    </source>
</evidence>
<feature type="signal peptide" evidence="21">
    <location>
        <begin position="1"/>
        <end position="18"/>
    </location>
</feature>
<dbReference type="Pfam" id="PF00168">
    <property type="entry name" value="C2"/>
    <property type="match status" value="1"/>
</dbReference>
<dbReference type="InterPro" id="IPR001711">
    <property type="entry name" value="PLipase_C_Pinositol-sp_Y"/>
</dbReference>
<dbReference type="GO" id="GO:0006950">
    <property type="term" value="P:response to stress"/>
    <property type="evidence" value="ECO:0007669"/>
    <property type="project" value="UniProtKB-ARBA"/>
</dbReference>
<dbReference type="Pfam" id="PF14008">
    <property type="entry name" value="Metallophos_C"/>
    <property type="match status" value="1"/>
</dbReference>
<dbReference type="PANTHER" id="PTHR22953">
    <property type="entry name" value="ACID PHOSPHATASE RELATED"/>
    <property type="match status" value="1"/>
</dbReference>
<dbReference type="GO" id="GO:0004435">
    <property type="term" value="F:phosphatidylinositol-4,5-bisphosphate phospholipase C activity"/>
    <property type="evidence" value="ECO:0007669"/>
    <property type="project" value="UniProtKB-EC"/>
</dbReference>
<comment type="subcellular location">
    <subcellularLocation>
        <location evidence="8">Cell membrane</location>
        <topology evidence="8">Peripheral membrane protein</topology>
    </subcellularLocation>
</comment>
<evidence type="ECO:0000256" key="9">
    <source>
        <dbReference type="ARBA" id="ARBA00008723"/>
    </source>
</evidence>
<gene>
    <name evidence="24" type="ORF">CTI12_AA246300</name>
</gene>
<comment type="cofactor">
    <cofactor evidence="4">
        <name>Mn(2+)</name>
        <dbReference type="ChEBI" id="CHEBI:29035"/>
    </cofactor>
</comment>
<keyword evidence="18" id="KW-0472">Membrane</keyword>
<evidence type="ECO:0000256" key="8">
    <source>
        <dbReference type="ARBA" id="ARBA00004202"/>
    </source>
</evidence>
<dbReference type="AlphaFoldDB" id="A0A2U1NPD1"/>
<comment type="cofactor">
    <cofactor evidence="7">
        <name>Cu(2+)</name>
        <dbReference type="ChEBI" id="CHEBI:29036"/>
    </cofactor>
</comment>
<dbReference type="InterPro" id="IPR025733">
    <property type="entry name" value="PAPs_C"/>
</dbReference>
<dbReference type="SUPFAM" id="SSF51695">
    <property type="entry name" value="PLC-like phosphodiesterases"/>
    <property type="match status" value="1"/>
</dbReference>
<evidence type="ECO:0000256" key="16">
    <source>
        <dbReference type="ARBA" id="ARBA00023004"/>
    </source>
</evidence>
<dbReference type="EC" id="3.1.3.2" evidence="21"/>
<dbReference type="SUPFAM" id="SSF49562">
    <property type="entry name" value="C2 domain (Calcium/lipid-binding domain, CaLB)"/>
    <property type="match status" value="1"/>
</dbReference>
<comment type="catalytic activity">
    <reaction evidence="2">
        <text>a 1,2-diacyl-sn-glycero-3-phospho-(1D-myo-inositol-4,5-bisphosphate) + H2O = 1D-myo-inositol 1,4,5-trisphosphate + a 1,2-diacyl-sn-glycerol + H(+)</text>
        <dbReference type="Rhea" id="RHEA:33179"/>
        <dbReference type="ChEBI" id="CHEBI:15377"/>
        <dbReference type="ChEBI" id="CHEBI:15378"/>
        <dbReference type="ChEBI" id="CHEBI:17815"/>
        <dbReference type="ChEBI" id="CHEBI:58456"/>
        <dbReference type="ChEBI" id="CHEBI:203600"/>
        <dbReference type="EC" id="3.1.4.11"/>
    </reaction>
</comment>
<dbReference type="Gene3D" id="2.60.40.150">
    <property type="entry name" value="C2 domain"/>
    <property type="match status" value="1"/>
</dbReference>
<dbReference type="InterPro" id="IPR008963">
    <property type="entry name" value="Purple_acid_Pase-like_N"/>
</dbReference>
<keyword evidence="15" id="KW-0442">Lipid degradation</keyword>
<dbReference type="FunFam" id="2.60.40.150:FF:000060">
    <property type="entry name" value="Phosphoinositide phospholipase C"/>
    <property type="match status" value="1"/>
</dbReference>
<dbReference type="GO" id="GO:0005886">
    <property type="term" value="C:plasma membrane"/>
    <property type="evidence" value="ECO:0007669"/>
    <property type="project" value="UniProtKB-SubCell"/>
</dbReference>
<comment type="caution">
    <text evidence="24">The sequence shown here is derived from an EMBL/GenBank/DDBJ whole genome shotgun (WGS) entry which is preliminary data.</text>
</comment>
<dbReference type="FunFam" id="3.60.21.10:FF:000034">
    <property type="entry name" value="Fe(3+)-Zn(2+) purple acid phosphatase"/>
    <property type="match status" value="1"/>
</dbReference>
<dbReference type="SMART" id="SM00239">
    <property type="entry name" value="C2"/>
    <property type="match status" value="1"/>
</dbReference>
<dbReference type="InterPro" id="IPR004843">
    <property type="entry name" value="Calcineurin-like_PHP"/>
</dbReference>
<evidence type="ECO:0000259" key="23">
    <source>
        <dbReference type="PROSITE" id="PS50008"/>
    </source>
</evidence>
<dbReference type="EMBL" id="PKPP01002430">
    <property type="protein sequence ID" value="PWA75310.1"/>
    <property type="molecule type" value="Genomic_DNA"/>
</dbReference>
<dbReference type="Pfam" id="PF16656">
    <property type="entry name" value="Pur_ac_phosph_N"/>
    <property type="match status" value="1"/>
</dbReference>
<dbReference type="SUPFAM" id="SSF49363">
    <property type="entry name" value="Purple acid phosphatase, N-terminal domain"/>
    <property type="match status" value="1"/>
</dbReference>
<dbReference type="STRING" id="35608.A0A2U1NPD1"/>
<dbReference type="PROSITE" id="PS50004">
    <property type="entry name" value="C2"/>
    <property type="match status" value="1"/>
</dbReference>
<evidence type="ECO:0000256" key="2">
    <source>
        <dbReference type="ARBA" id="ARBA00001195"/>
    </source>
</evidence>
<keyword evidence="19" id="KW-0325">Glycoprotein</keyword>
<evidence type="ECO:0000256" key="11">
    <source>
        <dbReference type="ARBA" id="ARBA00022723"/>
    </source>
</evidence>
<keyword evidence="10" id="KW-1003">Cell membrane</keyword>
<dbReference type="CDD" id="cd00839">
    <property type="entry name" value="MPP_PAPs"/>
    <property type="match status" value="1"/>
</dbReference>
<dbReference type="Gene3D" id="2.60.40.380">
    <property type="entry name" value="Purple acid phosphatase-like, N-terminal"/>
    <property type="match status" value="1"/>
</dbReference>
<dbReference type="Pfam" id="PF00149">
    <property type="entry name" value="Metallophos"/>
    <property type="match status" value="1"/>
</dbReference>
<evidence type="ECO:0000256" key="17">
    <source>
        <dbReference type="ARBA" id="ARBA00023098"/>
    </source>
</evidence>
<evidence type="ECO:0000256" key="18">
    <source>
        <dbReference type="ARBA" id="ARBA00023136"/>
    </source>
</evidence>
<organism evidence="24 25">
    <name type="scientific">Artemisia annua</name>
    <name type="common">Sweet wormwood</name>
    <dbReference type="NCBI Taxonomy" id="35608"/>
    <lineage>
        <taxon>Eukaryota</taxon>
        <taxon>Viridiplantae</taxon>
        <taxon>Streptophyta</taxon>
        <taxon>Embryophyta</taxon>
        <taxon>Tracheophyta</taxon>
        <taxon>Spermatophyta</taxon>
        <taxon>Magnoliopsida</taxon>
        <taxon>eudicotyledons</taxon>
        <taxon>Gunneridae</taxon>
        <taxon>Pentapetalae</taxon>
        <taxon>asterids</taxon>
        <taxon>campanulids</taxon>
        <taxon>Asterales</taxon>
        <taxon>Asteraceae</taxon>
        <taxon>Asteroideae</taxon>
        <taxon>Anthemideae</taxon>
        <taxon>Artemisiinae</taxon>
        <taxon>Artemisia</taxon>
    </lineage>
</organism>
<dbReference type="InterPro" id="IPR015914">
    <property type="entry name" value="PAPs_N"/>
</dbReference>
<dbReference type="GO" id="GO:0035556">
    <property type="term" value="P:intracellular signal transduction"/>
    <property type="evidence" value="ECO:0007669"/>
    <property type="project" value="InterPro"/>
</dbReference>
<dbReference type="InterPro" id="IPR039331">
    <property type="entry name" value="PAPs-like"/>
</dbReference>
<accession>A0A2U1NPD1</accession>
<dbReference type="CDD" id="cd00275">
    <property type="entry name" value="C2_PLC_like"/>
    <property type="match status" value="1"/>
</dbReference>
<dbReference type="GO" id="GO:0046872">
    <property type="term" value="F:metal ion binding"/>
    <property type="evidence" value="ECO:0007669"/>
    <property type="project" value="UniProtKB-KW"/>
</dbReference>
<comment type="similarity">
    <text evidence="9 21">Belongs to the metallophosphoesterase superfamily. Purple acid phosphatase family.</text>
</comment>
<comment type="catalytic activity">
    <reaction evidence="1 21">
        <text>a phosphate monoester + H2O = an alcohol + phosphate</text>
        <dbReference type="Rhea" id="RHEA:15017"/>
        <dbReference type="ChEBI" id="CHEBI:15377"/>
        <dbReference type="ChEBI" id="CHEBI:30879"/>
        <dbReference type="ChEBI" id="CHEBI:43474"/>
        <dbReference type="ChEBI" id="CHEBI:67140"/>
        <dbReference type="EC" id="3.1.3.2"/>
    </reaction>
</comment>
<dbReference type="GO" id="GO:0016042">
    <property type="term" value="P:lipid catabolic process"/>
    <property type="evidence" value="ECO:0007669"/>
    <property type="project" value="UniProtKB-KW"/>
</dbReference>
<dbReference type="SUPFAM" id="SSF56300">
    <property type="entry name" value="Metallo-dependent phosphatases"/>
    <property type="match status" value="1"/>
</dbReference>
<dbReference type="InterPro" id="IPR035892">
    <property type="entry name" value="C2_domain_sf"/>
</dbReference>